<evidence type="ECO:0000256" key="1">
    <source>
        <dbReference type="ARBA" id="ARBA00004167"/>
    </source>
</evidence>
<feature type="domain" description="TonB C-terminal" evidence="6">
    <location>
        <begin position="462"/>
        <end position="551"/>
    </location>
</feature>
<keyword evidence="3" id="KW-1133">Transmembrane helix</keyword>
<comment type="caution">
    <text evidence="7">The sequence shown here is derived from an EMBL/GenBank/DDBJ whole genome shotgun (WGS) entry which is preliminary data.</text>
</comment>
<evidence type="ECO:0000256" key="2">
    <source>
        <dbReference type="ARBA" id="ARBA00022692"/>
    </source>
</evidence>
<dbReference type="RefSeq" id="WP_169677340.1">
    <property type="nucleotide sequence ID" value="NZ_JABBHF010000018.1"/>
</dbReference>
<dbReference type="InterPro" id="IPR006260">
    <property type="entry name" value="TonB/TolA_C"/>
</dbReference>
<evidence type="ECO:0000313" key="8">
    <source>
        <dbReference type="Proteomes" id="UP000746690"/>
    </source>
</evidence>
<name>A0ABX1S236_9FLAO</name>
<feature type="signal peptide" evidence="5">
    <location>
        <begin position="1"/>
        <end position="20"/>
    </location>
</feature>
<dbReference type="PROSITE" id="PS52015">
    <property type="entry name" value="TONB_CTD"/>
    <property type="match status" value="1"/>
</dbReference>
<reference evidence="7 8" key="1">
    <citation type="submission" date="2020-04" db="EMBL/GenBank/DDBJ databases">
        <title>A Flavivirga sp. nov.</title>
        <authorList>
            <person name="Sun X."/>
        </authorList>
    </citation>
    <scope>NUCLEOTIDE SEQUENCE [LARGE SCALE GENOMIC DNA]</scope>
    <source>
        <strain evidence="7 8">Y03</strain>
    </source>
</reference>
<keyword evidence="5" id="KW-0732">Signal</keyword>
<feature type="chain" id="PRO_5045224887" evidence="5">
    <location>
        <begin position="21"/>
        <end position="551"/>
    </location>
</feature>
<dbReference type="Gene3D" id="3.30.1150.10">
    <property type="match status" value="1"/>
</dbReference>
<sequence length="551" mass="61224">MKNYLTIFWVFFLLIYSANAQQEEEIITKNEWLKHWTDFKPNLTENNEPSQILAGEIAEDLTLSKRETYLLLGHVFVKEGVTLTIEPGTVIIGDYKTKGSLTIAKGGTIIADGLETDPIVFTSNRSVKKAGDWGGIVLLGDGPSNRFGRASVSSLYSELDPKLYKNTNYGGENVVSNSGILKFVRIEYAGKKEYSSSGSFSGLLLAGVGSETIIENVMVSYSAGDSFKIWGGEVNLKNMVSYKSSGNDFSLNFGAKSKLDNSLSIRFPYTSNSRGARCINLKSYDKKEDVDFSKKGTSLVAENLKLINYSRDLEFDIQAGLIKEGVYVGHHTLLNIKNSMISGFKPAVIFEGKIQANQENLEKIKITDVHFKNCLGYVLSKDSGNNAALENWYSSKEFLNMFSKGNQLKILIADAKKVELENKKAKKNAVIDKNVAMPFDLVEKAPTLPGCERATKEESKECFKKKMRSHIAKNFHYPEEAQQNNIEGRVLVLFNIDSNGNVSKIQSRGPDKSLQEEAERIIKLLPKMRPGEKQGQPVTVAYGIPIAFKSL</sequence>
<evidence type="ECO:0000256" key="5">
    <source>
        <dbReference type="SAM" id="SignalP"/>
    </source>
</evidence>
<evidence type="ECO:0000256" key="3">
    <source>
        <dbReference type="ARBA" id="ARBA00022989"/>
    </source>
</evidence>
<evidence type="ECO:0000259" key="6">
    <source>
        <dbReference type="PROSITE" id="PS52015"/>
    </source>
</evidence>
<organism evidence="7 8">
    <name type="scientific">Flavivirga algicola</name>
    <dbReference type="NCBI Taxonomy" id="2729136"/>
    <lineage>
        <taxon>Bacteria</taxon>
        <taxon>Pseudomonadati</taxon>
        <taxon>Bacteroidota</taxon>
        <taxon>Flavobacteriia</taxon>
        <taxon>Flavobacteriales</taxon>
        <taxon>Flavobacteriaceae</taxon>
        <taxon>Flavivirga</taxon>
    </lineage>
</organism>
<dbReference type="EMBL" id="JABBHF010000018">
    <property type="protein sequence ID" value="NMH89940.1"/>
    <property type="molecule type" value="Genomic_DNA"/>
</dbReference>
<dbReference type="SUPFAM" id="SSF74653">
    <property type="entry name" value="TolA/TonB C-terminal domain"/>
    <property type="match status" value="1"/>
</dbReference>
<gene>
    <name evidence="7" type="ORF">HHX25_20745</name>
</gene>
<keyword evidence="4" id="KW-0472">Membrane</keyword>
<dbReference type="Proteomes" id="UP000746690">
    <property type="component" value="Unassembled WGS sequence"/>
</dbReference>
<accession>A0ABX1S236</accession>
<dbReference type="PANTHER" id="PTHR41339">
    <property type="entry name" value="LIPL48"/>
    <property type="match status" value="1"/>
</dbReference>
<dbReference type="SUPFAM" id="SSF51126">
    <property type="entry name" value="Pectin lyase-like"/>
    <property type="match status" value="1"/>
</dbReference>
<proteinExistence type="predicted"/>
<evidence type="ECO:0000256" key="4">
    <source>
        <dbReference type="ARBA" id="ARBA00023136"/>
    </source>
</evidence>
<keyword evidence="2" id="KW-0812">Transmembrane</keyword>
<protein>
    <submittedName>
        <fullName evidence="7">Energy transducer TonB</fullName>
    </submittedName>
</protein>
<dbReference type="PANTHER" id="PTHR41339:SF1">
    <property type="entry name" value="SECRETED PROTEIN"/>
    <property type="match status" value="1"/>
</dbReference>
<comment type="subcellular location">
    <subcellularLocation>
        <location evidence="1">Membrane</location>
        <topology evidence="1">Single-pass membrane protein</topology>
    </subcellularLocation>
</comment>
<keyword evidence="8" id="KW-1185">Reference proteome</keyword>
<evidence type="ECO:0000313" key="7">
    <source>
        <dbReference type="EMBL" id="NMH89940.1"/>
    </source>
</evidence>
<dbReference type="InterPro" id="IPR037682">
    <property type="entry name" value="TonB_C"/>
</dbReference>
<dbReference type="InterPro" id="IPR011050">
    <property type="entry name" value="Pectin_lyase_fold/virulence"/>
</dbReference>
<dbReference type="NCBIfam" id="TIGR01352">
    <property type="entry name" value="tonB_Cterm"/>
    <property type="match status" value="1"/>
</dbReference>
<dbReference type="Pfam" id="PF03544">
    <property type="entry name" value="TonB_C"/>
    <property type="match status" value="1"/>
</dbReference>